<evidence type="ECO:0000313" key="2">
    <source>
        <dbReference type="EMBL" id="RXQ96478.1"/>
    </source>
</evidence>
<evidence type="ECO:0000313" key="3">
    <source>
        <dbReference type="Proteomes" id="UP000289703"/>
    </source>
</evidence>
<keyword evidence="1" id="KW-1133">Transmembrane helix</keyword>
<evidence type="ECO:0000256" key="1">
    <source>
        <dbReference type="SAM" id="Phobius"/>
    </source>
</evidence>
<dbReference type="OrthoDB" id="1117218at2"/>
<gene>
    <name evidence="2" type="ORF">EO244_02280</name>
</gene>
<proteinExistence type="predicted"/>
<dbReference type="AlphaFoldDB" id="A0A4Q1JNM6"/>
<dbReference type="EMBL" id="SAXA01000002">
    <property type="protein sequence ID" value="RXQ96478.1"/>
    <property type="molecule type" value="Genomic_DNA"/>
</dbReference>
<dbReference type="RefSeq" id="WP_129252546.1">
    <property type="nucleotide sequence ID" value="NZ_SAXA01000002.1"/>
</dbReference>
<name>A0A4Q1JNM6_9BACT</name>
<sequence length="206" mass="24280">MTDSEKSGVRINALMNELDRLQYEIRKKKMLIRMIVSVTVLAILILVAAFSNRSKFDSRDMIQVNRENNELVKERVHINSQHKSFQLVFGDLNQYPLARFFNEKDAVDFQEEIKKLHLPETHIHVDTLSGKERVLSVSSNYRYYIQFGIFKKKLIPDLPDNMVYLHQINETNLYKYRLGPFSKTKQAEELINKLKLKDYLIVEVSN</sequence>
<keyword evidence="1" id="KW-0812">Transmembrane</keyword>
<reference evidence="2 3" key="1">
    <citation type="submission" date="2019-01" db="EMBL/GenBank/DDBJ databases">
        <title>Ancylomarina salipaludis sp. nov., isolated from a salt marsh.</title>
        <authorList>
            <person name="Yoon J.-H."/>
        </authorList>
    </citation>
    <scope>NUCLEOTIDE SEQUENCE [LARGE SCALE GENOMIC DNA]</scope>
    <source>
        <strain evidence="2 3">SHSM-M15</strain>
    </source>
</reference>
<accession>A0A4Q1JNM6</accession>
<dbReference type="Proteomes" id="UP000289703">
    <property type="component" value="Unassembled WGS sequence"/>
</dbReference>
<keyword evidence="3" id="KW-1185">Reference proteome</keyword>
<organism evidence="2 3">
    <name type="scientific">Ancylomarina salipaludis</name>
    <dbReference type="NCBI Taxonomy" id="2501299"/>
    <lineage>
        <taxon>Bacteria</taxon>
        <taxon>Pseudomonadati</taxon>
        <taxon>Bacteroidota</taxon>
        <taxon>Bacteroidia</taxon>
        <taxon>Marinilabiliales</taxon>
        <taxon>Marinifilaceae</taxon>
        <taxon>Ancylomarina</taxon>
    </lineage>
</organism>
<comment type="caution">
    <text evidence="2">The sequence shown here is derived from an EMBL/GenBank/DDBJ whole genome shotgun (WGS) entry which is preliminary data.</text>
</comment>
<protein>
    <submittedName>
        <fullName evidence="2">SPOR domain-containing protein</fullName>
    </submittedName>
</protein>
<keyword evidence="1" id="KW-0472">Membrane</keyword>
<feature type="transmembrane region" description="Helical" evidence="1">
    <location>
        <begin position="30"/>
        <end position="50"/>
    </location>
</feature>